<dbReference type="OMA" id="MRYYANA"/>
<keyword evidence="10" id="KW-1185">Reference proteome</keyword>
<dbReference type="InterPro" id="IPR016292">
    <property type="entry name" value="Epoxide_hydrolase"/>
</dbReference>
<dbReference type="EC" id="3.3.2.9" evidence="6"/>
<comment type="similarity">
    <text evidence="3 6">Belongs to the peptidase S33 family.</text>
</comment>
<evidence type="ECO:0000313" key="10">
    <source>
        <dbReference type="Proteomes" id="UP000015102"/>
    </source>
</evidence>
<dbReference type="InterPro" id="IPR010497">
    <property type="entry name" value="Epoxide_hydro_N"/>
</dbReference>
<dbReference type="PANTHER" id="PTHR21661:SF35">
    <property type="entry name" value="EPOXIDE HYDROLASE"/>
    <property type="match status" value="1"/>
</dbReference>
<reference evidence="10" key="1">
    <citation type="submission" date="2013-02" db="EMBL/GenBank/DDBJ databases">
        <authorList>
            <person name="Hughes D."/>
        </authorList>
    </citation>
    <scope>NUCLEOTIDE SEQUENCE</scope>
    <source>
        <strain>Durham</strain>
        <strain evidence="10">NC isolate 2 -- Noor lab</strain>
    </source>
</reference>
<keyword evidence="6" id="KW-0256">Endoplasmic reticulum</keyword>
<keyword evidence="7" id="KW-1133">Transmembrane helix</keyword>
<dbReference type="GO" id="GO:0033961">
    <property type="term" value="F:cis-stilbene-oxide hydrolase activity"/>
    <property type="evidence" value="ECO:0007669"/>
    <property type="project" value="UniProtKB-UniRule"/>
</dbReference>
<comment type="function">
    <text evidence="6">Catalyzes juvenile hormone hydrolysis.</text>
</comment>
<name>T1GEY3_MEGSC</name>
<dbReference type="SUPFAM" id="SSF53474">
    <property type="entry name" value="alpha/beta-Hydrolases"/>
    <property type="match status" value="1"/>
</dbReference>
<comment type="catalytic activity">
    <reaction evidence="6">
        <text>cis-stilbene oxide + H2O = (1R,2R)-hydrobenzoin</text>
        <dbReference type="Rhea" id="RHEA:23900"/>
        <dbReference type="ChEBI" id="CHEBI:15377"/>
        <dbReference type="ChEBI" id="CHEBI:50004"/>
        <dbReference type="ChEBI" id="CHEBI:50014"/>
        <dbReference type="EC" id="3.3.2.9"/>
    </reaction>
</comment>
<feature type="transmembrane region" description="Helical" evidence="7">
    <location>
        <begin position="7"/>
        <end position="25"/>
    </location>
</feature>
<keyword evidence="4 6" id="KW-0058">Aromatic hydrocarbons catabolism</keyword>
<dbReference type="STRING" id="36166.T1GEY3"/>
<dbReference type="HOGENOM" id="CLU_019414_3_0_1"/>
<evidence type="ECO:0000256" key="3">
    <source>
        <dbReference type="ARBA" id="ARBA00010088"/>
    </source>
</evidence>
<protein>
    <recommendedName>
        <fullName evidence="6">Epoxide hydrolase</fullName>
        <ecNumber evidence="6">3.3.2.9</ecNumber>
    </recommendedName>
</protein>
<evidence type="ECO:0000256" key="1">
    <source>
        <dbReference type="ARBA" id="ARBA00000221"/>
    </source>
</evidence>
<reference evidence="9" key="2">
    <citation type="submission" date="2015-06" db="UniProtKB">
        <authorList>
            <consortium name="EnsemblMetazoa"/>
        </authorList>
    </citation>
    <scope>IDENTIFICATION</scope>
</reference>
<accession>T1GEY3</accession>
<comment type="subcellular location">
    <subcellularLocation>
        <location evidence="6">Endoplasmic reticulum membrane</location>
    </subcellularLocation>
    <subcellularLocation>
        <location evidence="2">Microsome membrane</location>
        <topology evidence="2">Single-pass membrane protein</topology>
    </subcellularLocation>
</comment>
<dbReference type="PIRSF" id="PIRSF001112">
    <property type="entry name" value="Epoxide_hydrolase"/>
    <property type="match status" value="1"/>
</dbReference>
<keyword evidence="6 7" id="KW-0472">Membrane</keyword>
<dbReference type="PANTHER" id="PTHR21661">
    <property type="entry name" value="EPOXIDE HYDROLASE 1-RELATED"/>
    <property type="match status" value="1"/>
</dbReference>
<evidence type="ECO:0000256" key="7">
    <source>
        <dbReference type="SAM" id="Phobius"/>
    </source>
</evidence>
<dbReference type="GO" id="GO:0005789">
    <property type="term" value="C:endoplasmic reticulum membrane"/>
    <property type="evidence" value="ECO:0007669"/>
    <property type="project" value="UniProtKB-SubCell"/>
</dbReference>
<proteinExistence type="inferred from homology"/>
<dbReference type="PRINTS" id="PR00412">
    <property type="entry name" value="EPOXHYDRLASE"/>
</dbReference>
<dbReference type="Pfam" id="PF06441">
    <property type="entry name" value="EHN"/>
    <property type="match status" value="1"/>
</dbReference>
<dbReference type="AlphaFoldDB" id="T1GEY3"/>
<comment type="catalytic activity">
    <reaction evidence="1 6">
        <text>1-(4-methoxyphenyl)-N-methyl-N-[(3-methyloxetan-3-yl)methyl]methanamine + H2O = 2-{[(4-methoxybenzyl)(methyl)amino]methyl}-2-methylpropane-1,3-diol</text>
        <dbReference type="Rhea" id="RHEA:55764"/>
        <dbReference type="ChEBI" id="CHEBI:15377"/>
        <dbReference type="ChEBI" id="CHEBI:139161"/>
        <dbReference type="ChEBI" id="CHEBI:139164"/>
        <dbReference type="EC" id="3.3.2.9"/>
    </reaction>
</comment>
<evidence type="ECO:0000256" key="4">
    <source>
        <dbReference type="ARBA" id="ARBA00022797"/>
    </source>
</evidence>
<evidence type="ECO:0000256" key="2">
    <source>
        <dbReference type="ARBA" id="ARBA00004111"/>
    </source>
</evidence>
<evidence type="ECO:0000256" key="5">
    <source>
        <dbReference type="ARBA" id="ARBA00022801"/>
    </source>
</evidence>
<keyword evidence="5 6" id="KW-0378">Hydrolase</keyword>
<dbReference type="EMBL" id="CAQQ02022636">
    <property type="status" value="NOT_ANNOTATED_CDS"/>
    <property type="molecule type" value="Genomic_DNA"/>
</dbReference>
<dbReference type="InterPro" id="IPR000639">
    <property type="entry name" value="Epox_hydrolase-like"/>
</dbReference>
<dbReference type="InterPro" id="IPR029058">
    <property type="entry name" value="AB_hydrolase_fold"/>
</dbReference>
<dbReference type="EnsemblMetazoa" id="MESCA001908-RA">
    <property type="protein sequence ID" value="MESCA001908-PA"/>
    <property type="gene ID" value="MESCA001908"/>
</dbReference>
<dbReference type="Proteomes" id="UP000015102">
    <property type="component" value="Unassembled WGS sequence"/>
</dbReference>
<dbReference type="GO" id="GO:0097176">
    <property type="term" value="P:epoxide metabolic process"/>
    <property type="evidence" value="ECO:0007669"/>
    <property type="project" value="TreeGrafter"/>
</dbReference>
<sequence>MGCALCGILNYVFIGFVVFITYKIYAKLFKSLPIPKLNTKKYWGPGEEPAGGDTAEKLKEKLSDTDFLRTPLEDSAFENGFNADKLKKIAKYWRDVYLEKWSSQEQFLNKFPQFITKVQGLDIHYIHAKPIDNGKLKGKRVLPLLILHGWPGSIREFYEVIPKLITPSDENDFVFEVIAPSLPGFGFSQAASKRGFGSLHYATVLRNLMLKLKFDKFVVQGGDWGSIIGNQLTTLYPENVLGYHSNMAIVSTPLAHIKLLIASVFKSKFVKEGLEDFHFPLMPQLKEGIRETGYFHINATKPETIGISVGASPFGIAAYILEKFSTAVDAKNRSDPEGGLDNTFTMDSLLDNLMIYYLSKSFQTSVRIYHESFRKSQLRLKIDRANVAFPWESTYHRNVGHFAALENPDLFYEDFVQFARKI</sequence>
<feature type="domain" description="Epoxide hydrolase N-terminal" evidence="8">
    <location>
        <begin position="55"/>
        <end position="157"/>
    </location>
</feature>
<evidence type="ECO:0000259" key="8">
    <source>
        <dbReference type="Pfam" id="PF06441"/>
    </source>
</evidence>
<evidence type="ECO:0000256" key="6">
    <source>
        <dbReference type="PIRNR" id="PIRNR001112"/>
    </source>
</evidence>
<organism evidence="9 10">
    <name type="scientific">Megaselia scalaris</name>
    <name type="common">Humpbacked fly</name>
    <name type="synonym">Phora scalaris</name>
    <dbReference type="NCBI Taxonomy" id="36166"/>
    <lineage>
        <taxon>Eukaryota</taxon>
        <taxon>Metazoa</taxon>
        <taxon>Ecdysozoa</taxon>
        <taxon>Arthropoda</taxon>
        <taxon>Hexapoda</taxon>
        <taxon>Insecta</taxon>
        <taxon>Pterygota</taxon>
        <taxon>Neoptera</taxon>
        <taxon>Endopterygota</taxon>
        <taxon>Diptera</taxon>
        <taxon>Brachycera</taxon>
        <taxon>Muscomorpha</taxon>
        <taxon>Platypezoidea</taxon>
        <taxon>Phoridae</taxon>
        <taxon>Megaseliini</taxon>
        <taxon>Megaselia</taxon>
    </lineage>
</organism>
<dbReference type="Gene3D" id="3.40.50.1820">
    <property type="entry name" value="alpha/beta hydrolase"/>
    <property type="match status" value="1"/>
</dbReference>
<evidence type="ECO:0000313" key="9">
    <source>
        <dbReference type="EnsemblMetazoa" id="MESCA001908-PA"/>
    </source>
</evidence>
<keyword evidence="7" id="KW-0812">Transmembrane</keyword>